<name>A0A1L9VKA6_ASPGL</name>
<evidence type="ECO:0000259" key="2">
    <source>
        <dbReference type="PROSITE" id="PS50181"/>
    </source>
</evidence>
<dbReference type="EMBL" id="KV878897">
    <property type="protein sequence ID" value="OJJ84359.1"/>
    <property type="molecule type" value="Genomic_DNA"/>
</dbReference>
<dbReference type="OrthoDB" id="5422579at2759"/>
<feature type="region of interest" description="Disordered" evidence="1">
    <location>
        <begin position="83"/>
        <end position="106"/>
    </location>
</feature>
<gene>
    <name evidence="3" type="ORF">ASPGLDRAFT_47246</name>
</gene>
<dbReference type="AlphaFoldDB" id="A0A1L9VKA6"/>
<dbReference type="InterPro" id="IPR001810">
    <property type="entry name" value="F-box_dom"/>
</dbReference>
<evidence type="ECO:0000256" key="1">
    <source>
        <dbReference type="SAM" id="MobiDB-lite"/>
    </source>
</evidence>
<dbReference type="VEuPathDB" id="FungiDB:ASPGLDRAFT_47246"/>
<protein>
    <recommendedName>
        <fullName evidence="2">F-box domain-containing protein</fullName>
    </recommendedName>
</protein>
<dbReference type="GeneID" id="34462883"/>
<evidence type="ECO:0000313" key="4">
    <source>
        <dbReference type="Proteomes" id="UP000184300"/>
    </source>
</evidence>
<accession>A0A1L9VKA6</accession>
<sequence>MTYISLPALPFELWGSIASHLSNADIKSLRLACSQFNNAALLRLDRVFLSANPLNIEVFRGIASHDKFRHKVTEIIWDEARLPRGPQRTGQTDEGHELLSDEEEPGNTREWARRYGSVYQEEIIERHQSEEEDGCPRWFKDACEENLDHLRRRRDRDVDRPDHVARREQVFAQPPLRERWQYYQRLLRQQKDVLVDNSDLHAFLYGIKQFPALKRVTITPAAHGHLFAPLYPTPMIRAFPKGFNYPIPRGWLYPTTTSEPATAYAWNEYPELRERYRGFRTAMRVLANEPNSISELIMTSNHLPTGINCTIFDKPCTEYDNFTTVLKTPGFRRLDIAMLIGGEAEEDLDQCWRSFLNGRLRRALGEAKDMEDFRLHTTVISNPYGDDDGDGYGTLDRLIPLQSIVPVEKWPNLRHFELSRFLVSQPDIISFLTALPKSIRSVELSMLKFLEDGGDWHGLLEDMRKMIRENTLWGDRDIAARPKVRIGLPLMHREIGRGQWIEKEVHDFIYDEGKNPFFDDMPCDTPYGVGILKDVFEPNFERPNGNWDDMIEMGITKEHMDYDSSAPPQY</sequence>
<proteinExistence type="predicted"/>
<reference evidence="4" key="1">
    <citation type="journal article" date="2017" name="Genome Biol.">
        <title>Comparative genomics reveals high biological diversity and specific adaptations in the industrially and medically important fungal genus Aspergillus.</title>
        <authorList>
            <person name="de Vries R.P."/>
            <person name="Riley R."/>
            <person name="Wiebenga A."/>
            <person name="Aguilar-Osorio G."/>
            <person name="Amillis S."/>
            <person name="Uchima C.A."/>
            <person name="Anderluh G."/>
            <person name="Asadollahi M."/>
            <person name="Askin M."/>
            <person name="Barry K."/>
            <person name="Battaglia E."/>
            <person name="Bayram O."/>
            <person name="Benocci T."/>
            <person name="Braus-Stromeyer S.A."/>
            <person name="Caldana C."/>
            <person name="Canovas D."/>
            <person name="Cerqueira G.C."/>
            <person name="Chen F."/>
            <person name="Chen W."/>
            <person name="Choi C."/>
            <person name="Clum A."/>
            <person name="Dos Santos R.A."/>
            <person name="Damasio A.R."/>
            <person name="Diallinas G."/>
            <person name="Emri T."/>
            <person name="Fekete E."/>
            <person name="Flipphi M."/>
            <person name="Freyberg S."/>
            <person name="Gallo A."/>
            <person name="Gournas C."/>
            <person name="Habgood R."/>
            <person name="Hainaut M."/>
            <person name="Harispe M.L."/>
            <person name="Henrissat B."/>
            <person name="Hilden K.S."/>
            <person name="Hope R."/>
            <person name="Hossain A."/>
            <person name="Karabika E."/>
            <person name="Karaffa L."/>
            <person name="Karanyi Z."/>
            <person name="Krasevec N."/>
            <person name="Kuo A."/>
            <person name="Kusch H."/>
            <person name="LaButti K."/>
            <person name="Lagendijk E.L."/>
            <person name="Lapidus A."/>
            <person name="Levasseur A."/>
            <person name="Lindquist E."/>
            <person name="Lipzen A."/>
            <person name="Logrieco A.F."/>
            <person name="MacCabe A."/>
            <person name="Maekelae M.R."/>
            <person name="Malavazi I."/>
            <person name="Melin P."/>
            <person name="Meyer V."/>
            <person name="Mielnichuk N."/>
            <person name="Miskei M."/>
            <person name="Molnar A.P."/>
            <person name="Mule G."/>
            <person name="Ngan C.Y."/>
            <person name="Orejas M."/>
            <person name="Orosz E."/>
            <person name="Ouedraogo J.P."/>
            <person name="Overkamp K.M."/>
            <person name="Park H.-S."/>
            <person name="Perrone G."/>
            <person name="Piumi F."/>
            <person name="Punt P.J."/>
            <person name="Ram A.F."/>
            <person name="Ramon A."/>
            <person name="Rauscher S."/>
            <person name="Record E."/>
            <person name="Riano-Pachon D.M."/>
            <person name="Robert V."/>
            <person name="Roehrig J."/>
            <person name="Ruller R."/>
            <person name="Salamov A."/>
            <person name="Salih N.S."/>
            <person name="Samson R.A."/>
            <person name="Sandor E."/>
            <person name="Sanguinetti M."/>
            <person name="Schuetze T."/>
            <person name="Sepcic K."/>
            <person name="Shelest E."/>
            <person name="Sherlock G."/>
            <person name="Sophianopoulou V."/>
            <person name="Squina F.M."/>
            <person name="Sun H."/>
            <person name="Susca A."/>
            <person name="Todd R.B."/>
            <person name="Tsang A."/>
            <person name="Unkles S.E."/>
            <person name="van de Wiele N."/>
            <person name="van Rossen-Uffink D."/>
            <person name="Oliveira J.V."/>
            <person name="Vesth T.C."/>
            <person name="Visser J."/>
            <person name="Yu J.-H."/>
            <person name="Zhou M."/>
            <person name="Andersen M.R."/>
            <person name="Archer D.B."/>
            <person name="Baker S.E."/>
            <person name="Benoit I."/>
            <person name="Brakhage A.A."/>
            <person name="Braus G.H."/>
            <person name="Fischer R."/>
            <person name="Frisvad J.C."/>
            <person name="Goldman G.H."/>
            <person name="Houbraken J."/>
            <person name="Oakley B."/>
            <person name="Pocsi I."/>
            <person name="Scazzocchio C."/>
            <person name="Seiboth B."/>
            <person name="vanKuyk P.A."/>
            <person name="Wortman J."/>
            <person name="Dyer P.S."/>
            <person name="Grigoriev I.V."/>
        </authorList>
    </citation>
    <scope>NUCLEOTIDE SEQUENCE [LARGE SCALE GENOMIC DNA]</scope>
    <source>
        <strain evidence="4">CBS 516.65</strain>
    </source>
</reference>
<feature type="domain" description="F-box" evidence="2">
    <location>
        <begin position="3"/>
        <end position="51"/>
    </location>
</feature>
<dbReference type="RefSeq" id="XP_022401057.1">
    <property type="nucleotide sequence ID" value="XM_022546622.1"/>
</dbReference>
<organism evidence="3 4">
    <name type="scientific">Aspergillus glaucus CBS 516.65</name>
    <dbReference type="NCBI Taxonomy" id="1160497"/>
    <lineage>
        <taxon>Eukaryota</taxon>
        <taxon>Fungi</taxon>
        <taxon>Dikarya</taxon>
        <taxon>Ascomycota</taxon>
        <taxon>Pezizomycotina</taxon>
        <taxon>Eurotiomycetes</taxon>
        <taxon>Eurotiomycetidae</taxon>
        <taxon>Eurotiales</taxon>
        <taxon>Aspergillaceae</taxon>
        <taxon>Aspergillus</taxon>
        <taxon>Aspergillus subgen. Aspergillus</taxon>
    </lineage>
</organism>
<evidence type="ECO:0000313" key="3">
    <source>
        <dbReference type="EMBL" id="OJJ84359.1"/>
    </source>
</evidence>
<dbReference type="STRING" id="1160497.A0A1L9VKA6"/>
<keyword evidence="4" id="KW-1185">Reference proteome</keyword>
<dbReference type="PROSITE" id="PS50181">
    <property type="entry name" value="FBOX"/>
    <property type="match status" value="1"/>
</dbReference>
<dbReference type="CDD" id="cd09917">
    <property type="entry name" value="F-box_SF"/>
    <property type="match status" value="1"/>
</dbReference>
<dbReference type="Proteomes" id="UP000184300">
    <property type="component" value="Unassembled WGS sequence"/>
</dbReference>